<feature type="domain" description="NmrA-like" evidence="3">
    <location>
        <begin position="5"/>
        <end position="306"/>
    </location>
</feature>
<dbReference type="SUPFAM" id="SSF51735">
    <property type="entry name" value="NAD(P)-binding Rossmann-fold domains"/>
    <property type="match status" value="1"/>
</dbReference>
<evidence type="ECO:0000256" key="2">
    <source>
        <dbReference type="ARBA" id="ARBA00022857"/>
    </source>
</evidence>
<dbReference type="VEuPathDB" id="FungiDB:BO70DRAFT_358945"/>
<evidence type="ECO:0000313" key="5">
    <source>
        <dbReference type="Proteomes" id="UP000247233"/>
    </source>
</evidence>
<keyword evidence="2" id="KW-0521">NADP</keyword>
<dbReference type="STRING" id="1448321.A0A317WYY9"/>
<gene>
    <name evidence="4" type="ORF">BO70DRAFT_358945</name>
</gene>
<dbReference type="GeneID" id="37064658"/>
<protein>
    <submittedName>
        <fullName evidence="4">NmrA family transcriptional regulator</fullName>
    </submittedName>
</protein>
<dbReference type="AlphaFoldDB" id="A0A317WYY9"/>
<dbReference type="Gene3D" id="3.90.25.10">
    <property type="entry name" value="UDP-galactose 4-epimerase, domain 1"/>
    <property type="match status" value="1"/>
</dbReference>
<comment type="caution">
    <text evidence="4">The sequence shown here is derived from an EMBL/GenBank/DDBJ whole genome shotgun (WGS) entry which is preliminary data.</text>
</comment>
<evidence type="ECO:0000256" key="1">
    <source>
        <dbReference type="ARBA" id="ARBA00006328"/>
    </source>
</evidence>
<dbReference type="PANTHER" id="PTHR42748:SF11">
    <property type="entry name" value="NMRA-LIKE DOMAIN-CONTAINING PROTEIN"/>
    <property type="match status" value="1"/>
</dbReference>
<dbReference type="EMBL" id="MSFL01000003">
    <property type="protein sequence ID" value="PWY89948.1"/>
    <property type="molecule type" value="Genomic_DNA"/>
</dbReference>
<dbReference type="Proteomes" id="UP000247233">
    <property type="component" value="Unassembled WGS sequence"/>
</dbReference>
<reference evidence="4 5" key="1">
    <citation type="submission" date="2016-12" db="EMBL/GenBank/DDBJ databases">
        <title>The genomes of Aspergillus section Nigri reveals drivers in fungal speciation.</title>
        <authorList>
            <consortium name="DOE Joint Genome Institute"/>
            <person name="Vesth T.C."/>
            <person name="Nybo J."/>
            <person name="Theobald S."/>
            <person name="Brandl J."/>
            <person name="Frisvad J.C."/>
            <person name="Nielsen K.F."/>
            <person name="Lyhne E.K."/>
            <person name="Kogle M.E."/>
            <person name="Kuo A."/>
            <person name="Riley R."/>
            <person name="Clum A."/>
            <person name="Nolan M."/>
            <person name="Lipzen A."/>
            <person name="Salamov A."/>
            <person name="Henrissat B."/>
            <person name="Wiebenga A."/>
            <person name="De Vries R.P."/>
            <person name="Grigoriev I.V."/>
            <person name="Mortensen U.H."/>
            <person name="Andersen M.R."/>
            <person name="Baker S.E."/>
        </authorList>
    </citation>
    <scope>NUCLEOTIDE SEQUENCE [LARGE SCALE GENOMIC DNA]</scope>
    <source>
        <strain evidence="4 5">CBS 117.55</strain>
    </source>
</reference>
<name>A0A317WYY9_9EURO</name>
<dbReference type="CDD" id="cd05251">
    <property type="entry name" value="NmrA_like_SDR_a"/>
    <property type="match status" value="1"/>
</dbReference>
<accession>A0A317WYY9</accession>
<sequence>MVPSKILVVFGSTGNQGGSVIDYVLKDPSLSQEFSIRAVTRDVSASAAAALTSRGVEVVQADADDLESLAHATQGANTTFIMTPSSFAGEDAEAIELARGKAMADAAVSGGSKYIIFSTLPDVIKASGGKYTKATNFNAKAQIEQYIRGLPVKSIFYAPGWFMQNCAHVWGPRRMADNSLALLDIVSPGTRFPLIDVQADTGKFLAPVLAQPEAFAGQTLSLASEIRTYREVVEIMSKVRGETVHYRQVSADEVFGSQCPPLIVERMGAMMRFYEEYPVFGPDMDRLVAQSVAMAGGRLTTFEEFLTRLQESA</sequence>
<organism evidence="4 5">
    <name type="scientific">Aspergillus heteromorphus CBS 117.55</name>
    <dbReference type="NCBI Taxonomy" id="1448321"/>
    <lineage>
        <taxon>Eukaryota</taxon>
        <taxon>Fungi</taxon>
        <taxon>Dikarya</taxon>
        <taxon>Ascomycota</taxon>
        <taxon>Pezizomycotina</taxon>
        <taxon>Eurotiomycetes</taxon>
        <taxon>Eurotiomycetidae</taxon>
        <taxon>Eurotiales</taxon>
        <taxon>Aspergillaceae</taxon>
        <taxon>Aspergillus</taxon>
        <taxon>Aspergillus subgen. Circumdati</taxon>
    </lineage>
</organism>
<dbReference type="InterPro" id="IPR036291">
    <property type="entry name" value="NAD(P)-bd_dom_sf"/>
</dbReference>
<evidence type="ECO:0000259" key="3">
    <source>
        <dbReference type="Pfam" id="PF05368"/>
    </source>
</evidence>
<dbReference type="GO" id="GO:0005634">
    <property type="term" value="C:nucleus"/>
    <property type="evidence" value="ECO:0007669"/>
    <property type="project" value="TreeGrafter"/>
</dbReference>
<dbReference type="PANTHER" id="PTHR42748">
    <property type="entry name" value="NITROGEN METABOLITE REPRESSION PROTEIN NMRA FAMILY MEMBER"/>
    <property type="match status" value="1"/>
</dbReference>
<dbReference type="Gene3D" id="3.40.50.720">
    <property type="entry name" value="NAD(P)-binding Rossmann-like Domain"/>
    <property type="match status" value="1"/>
</dbReference>
<dbReference type="InterPro" id="IPR051164">
    <property type="entry name" value="NmrA-like_oxidored"/>
</dbReference>
<keyword evidence="5" id="KW-1185">Reference proteome</keyword>
<proteinExistence type="inferred from homology"/>
<dbReference type="OrthoDB" id="3358371at2759"/>
<dbReference type="Pfam" id="PF05368">
    <property type="entry name" value="NmrA"/>
    <property type="match status" value="1"/>
</dbReference>
<comment type="similarity">
    <text evidence="1">Belongs to the NmrA-type oxidoreductase family.</text>
</comment>
<dbReference type="RefSeq" id="XP_025402779.1">
    <property type="nucleotide sequence ID" value="XM_025542421.1"/>
</dbReference>
<dbReference type="InterPro" id="IPR008030">
    <property type="entry name" value="NmrA-like"/>
</dbReference>
<evidence type="ECO:0000313" key="4">
    <source>
        <dbReference type="EMBL" id="PWY89948.1"/>
    </source>
</evidence>